<reference evidence="3" key="1">
    <citation type="journal article" date="2016" name="Nat. Commun.">
        <title>The Gonium pectorale genome demonstrates co-option of cell cycle regulation during the evolution of multicellularity.</title>
        <authorList>
            <person name="Hanschen E.R."/>
            <person name="Marriage T.N."/>
            <person name="Ferris P.J."/>
            <person name="Hamaji T."/>
            <person name="Toyoda A."/>
            <person name="Fujiyama A."/>
            <person name="Neme R."/>
            <person name="Noguchi H."/>
            <person name="Minakuchi Y."/>
            <person name="Suzuki M."/>
            <person name="Kawai-Toyooka H."/>
            <person name="Smith D.R."/>
            <person name="Sparks H."/>
            <person name="Anderson J."/>
            <person name="Bakaric R."/>
            <person name="Luria V."/>
            <person name="Karger A."/>
            <person name="Kirschner M.W."/>
            <person name="Durand P.M."/>
            <person name="Michod R.E."/>
            <person name="Nozaki H."/>
            <person name="Olson B.J."/>
        </authorList>
    </citation>
    <scope>NUCLEOTIDE SEQUENCE [LARGE SCALE GENOMIC DNA]</scope>
    <source>
        <strain evidence="3">NIES-2863</strain>
    </source>
</reference>
<organism evidence="2 3">
    <name type="scientific">Gonium pectorale</name>
    <name type="common">Green alga</name>
    <dbReference type="NCBI Taxonomy" id="33097"/>
    <lineage>
        <taxon>Eukaryota</taxon>
        <taxon>Viridiplantae</taxon>
        <taxon>Chlorophyta</taxon>
        <taxon>core chlorophytes</taxon>
        <taxon>Chlorophyceae</taxon>
        <taxon>CS clade</taxon>
        <taxon>Chlamydomonadales</taxon>
        <taxon>Volvocaceae</taxon>
        <taxon>Gonium</taxon>
    </lineage>
</organism>
<gene>
    <name evidence="2" type="ORF">GPECTOR_68g382</name>
</gene>
<protein>
    <submittedName>
        <fullName evidence="2">Uncharacterized protein</fullName>
    </submittedName>
</protein>
<accession>A0A150G526</accession>
<evidence type="ECO:0000313" key="2">
    <source>
        <dbReference type="EMBL" id="KXZ44410.1"/>
    </source>
</evidence>
<dbReference type="AlphaFoldDB" id="A0A150G526"/>
<feature type="transmembrane region" description="Helical" evidence="1">
    <location>
        <begin position="165"/>
        <end position="186"/>
    </location>
</feature>
<feature type="transmembrane region" description="Helical" evidence="1">
    <location>
        <begin position="51"/>
        <end position="73"/>
    </location>
</feature>
<feature type="transmembrane region" description="Helical" evidence="1">
    <location>
        <begin position="126"/>
        <end position="149"/>
    </location>
</feature>
<sequence length="244" mass="26618">MFYTTRVASEMQTRRAPLFCTPYNVGVNSIFLPIIPYALATALHDTHLELALILGTAFSGGLIILGLLLRLVGGYREHDIIKYHNFIANSAYAGLTVLSLMATWPFTLQYVREFVPSSASTHSKVIGAAYATTSAWAVAFVANTLIYLVPICRGRSWEHSHPFNLVFRIILPIFIALFAAIFTRVWPIRVTQHLVDSIGFDGASRKVVVNPLALPGVLPAGLPPGLTPMLGPGVPTYQIRASAV</sequence>
<proteinExistence type="predicted"/>
<evidence type="ECO:0000313" key="3">
    <source>
        <dbReference type="Proteomes" id="UP000075714"/>
    </source>
</evidence>
<keyword evidence="3" id="KW-1185">Reference proteome</keyword>
<keyword evidence="1" id="KW-0812">Transmembrane</keyword>
<keyword evidence="1" id="KW-0472">Membrane</keyword>
<name>A0A150G526_GONPE</name>
<dbReference type="EMBL" id="LSYV01000069">
    <property type="protein sequence ID" value="KXZ44410.1"/>
    <property type="molecule type" value="Genomic_DNA"/>
</dbReference>
<keyword evidence="1" id="KW-1133">Transmembrane helix</keyword>
<feature type="transmembrane region" description="Helical" evidence="1">
    <location>
        <begin position="85"/>
        <end position="106"/>
    </location>
</feature>
<dbReference type="Proteomes" id="UP000075714">
    <property type="component" value="Unassembled WGS sequence"/>
</dbReference>
<feature type="transmembrane region" description="Helical" evidence="1">
    <location>
        <begin position="21"/>
        <end position="39"/>
    </location>
</feature>
<dbReference type="OrthoDB" id="531610at2759"/>
<comment type="caution">
    <text evidence="2">The sequence shown here is derived from an EMBL/GenBank/DDBJ whole genome shotgun (WGS) entry which is preliminary data.</text>
</comment>
<evidence type="ECO:0000256" key="1">
    <source>
        <dbReference type="SAM" id="Phobius"/>
    </source>
</evidence>